<protein>
    <recommendedName>
        <fullName evidence="2">Peptidase M61 catalytic domain-containing protein</fullName>
    </recommendedName>
</protein>
<dbReference type="Proteomes" id="UP000431269">
    <property type="component" value="Chromosome"/>
</dbReference>
<dbReference type="EMBL" id="CP047045">
    <property type="protein sequence ID" value="QGZ96667.1"/>
    <property type="molecule type" value="Genomic_DNA"/>
</dbReference>
<dbReference type="SUPFAM" id="SSF55486">
    <property type="entry name" value="Metalloproteases ('zincins'), catalytic domain"/>
    <property type="match status" value="1"/>
</dbReference>
<dbReference type="AlphaFoldDB" id="A0A6I6MV76"/>
<gene>
    <name evidence="3" type="ORF">DSM104635_03528</name>
</gene>
<keyword evidence="1" id="KW-0732">Signal</keyword>
<feature type="domain" description="Peptidase M61 catalytic" evidence="2">
    <location>
        <begin position="272"/>
        <end position="345"/>
    </location>
</feature>
<dbReference type="InterPro" id="IPR027268">
    <property type="entry name" value="Peptidase_M4/M1_CTD_sf"/>
</dbReference>
<dbReference type="Pfam" id="PF05299">
    <property type="entry name" value="Peptidase_M61"/>
    <property type="match status" value="1"/>
</dbReference>
<dbReference type="RefSeq" id="WP_158767444.1">
    <property type="nucleotide sequence ID" value="NZ_CP047045.1"/>
</dbReference>
<dbReference type="Gene3D" id="1.10.390.10">
    <property type="entry name" value="Neutral Protease Domain 2"/>
    <property type="match status" value="1"/>
</dbReference>
<dbReference type="InterPro" id="IPR007963">
    <property type="entry name" value="Peptidase_M61_catalytic"/>
</dbReference>
<evidence type="ECO:0000256" key="1">
    <source>
        <dbReference type="SAM" id="SignalP"/>
    </source>
</evidence>
<proteinExistence type="predicted"/>
<evidence type="ECO:0000313" key="3">
    <source>
        <dbReference type="EMBL" id="QGZ96667.1"/>
    </source>
</evidence>
<organism evidence="3 4">
    <name type="scientific">Terricaulis silvestris</name>
    <dbReference type="NCBI Taxonomy" id="2686094"/>
    <lineage>
        <taxon>Bacteria</taxon>
        <taxon>Pseudomonadati</taxon>
        <taxon>Pseudomonadota</taxon>
        <taxon>Alphaproteobacteria</taxon>
        <taxon>Caulobacterales</taxon>
        <taxon>Caulobacteraceae</taxon>
        <taxon>Terricaulis</taxon>
    </lineage>
</organism>
<keyword evidence="4" id="KW-1185">Reference proteome</keyword>
<dbReference type="KEGG" id="tsv:DSM104635_03528"/>
<evidence type="ECO:0000313" key="4">
    <source>
        <dbReference type="Proteomes" id="UP000431269"/>
    </source>
</evidence>
<accession>A0A6I6MV76</accession>
<feature type="signal peptide" evidence="1">
    <location>
        <begin position="1"/>
        <end position="19"/>
    </location>
</feature>
<reference evidence="4" key="1">
    <citation type="submission" date="2019-12" db="EMBL/GenBank/DDBJ databases">
        <title>Complete genome of Terracaulis silvestris 0127_4.</title>
        <authorList>
            <person name="Vieira S."/>
            <person name="Riedel T."/>
            <person name="Sproer C."/>
            <person name="Pascual J."/>
            <person name="Boedeker C."/>
            <person name="Overmann J."/>
        </authorList>
    </citation>
    <scope>NUCLEOTIDE SEQUENCE [LARGE SCALE GENOMIC DNA]</scope>
    <source>
        <strain evidence="4">0127_4</strain>
    </source>
</reference>
<sequence length="561" mass="61443">MKRFIAALAVLVCAAFAPAPRVEYTLSPVMRDGALTAVAVHFSFRGDADGETSIRLPDSWASESELWRGIEGLSASGAEIVETGDAGERVLRHRPNARVRISYRVIQDWDGEPTGIGGNPYRPIVRSTYYHLIGETALITPDLDAATRVSVRARGFPRGWSFASDLEHRGLTLEAVHQSVLVGGDYRVLTRGPMRVAIRGAWAFTDEALTDRIGAILAAQRAFWGDRDEPFLVTMTQLAQTAPGFRSLGGTGLADAFAFFATPNAEEAAIARTLAHEGQHTWVPRRIGGISEVDEASQYWLSEGFTDFYTGRVMVRSGLWTPQEFASDLNRMLRAYGGSPARTETNARINVDFWNDPDVRSLPYQRGRLLATIWDHRLRAAGGGRDFDDVVLEMKRRSMAGAMAREPQVYATDLFARVAPEMGLALGDDLQTYVEQGAAVLLPEDAFAPCGRVTTREVTRFHRGFDVEATTANNNVVTGLNPQSPAYAAGLRDGMAILRREAGEVGNADVEIVYIVRDGDAERTIRFMPRGTGSYTLQEFVLEAPLEGERLAQCRAVLGGG</sequence>
<feature type="chain" id="PRO_5026191529" description="Peptidase M61 catalytic domain-containing protein" evidence="1">
    <location>
        <begin position="20"/>
        <end position="561"/>
    </location>
</feature>
<evidence type="ECO:0000259" key="2">
    <source>
        <dbReference type="Pfam" id="PF05299"/>
    </source>
</evidence>
<name>A0A6I6MV76_9CAUL</name>